<dbReference type="Proteomes" id="UP000183018">
    <property type="component" value="Unassembled WGS sequence"/>
</dbReference>
<dbReference type="PANTHER" id="PTHR13847">
    <property type="entry name" value="SARCOSINE DEHYDROGENASE-RELATED"/>
    <property type="match status" value="1"/>
</dbReference>
<reference evidence="4" key="1">
    <citation type="submission" date="2016-10" db="EMBL/GenBank/DDBJ databases">
        <authorList>
            <person name="Varghese N."/>
            <person name="Submissions S."/>
        </authorList>
    </citation>
    <scope>NUCLEOTIDE SEQUENCE [LARGE SCALE GENOMIC DNA]</scope>
    <source>
        <strain evidence="4">LMG 22563</strain>
    </source>
</reference>
<protein>
    <submittedName>
        <fullName evidence="3">Taurine dehydrogenase large subunit</fullName>
    </submittedName>
</protein>
<dbReference type="AlphaFoldDB" id="A0A1I3N885"/>
<feature type="domain" description="FAD dependent oxidoreductase" evidence="2">
    <location>
        <begin position="59"/>
        <end position="418"/>
    </location>
</feature>
<keyword evidence="4" id="KW-1185">Reference proteome</keyword>
<evidence type="ECO:0000313" key="4">
    <source>
        <dbReference type="Proteomes" id="UP000183018"/>
    </source>
</evidence>
<proteinExistence type="predicted"/>
<dbReference type="GO" id="GO:0016491">
    <property type="term" value="F:oxidoreductase activity"/>
    <property type="evidence" value="ECO:0007669"/>
    <property type="project" value="UniProtKB-KW"/>
</dbReference>
<name>A0A1I3N885_9GAMM</name>
<keyword evidence="1" id="KW-0560">Oxidoreductase</keyword>
<dbReference type="SUPFAM" id="SSF51905">
    <property type="entry name" value="FAD/NAD(P)-binding domain"/>
    <property type="match status" value="1"/>
</dbReference>
<organism evidence="3 4">
    <name type="scientific">Phytopseudomonas argentinensis</name>
    <dbReference type="NCBI Taxonomy" id="289370"/>
    <lineage>
        <taxon>Bacteria</taxon>
        <taxon>Pseudomonadati</taxon>
        <taxon>Pseudomonadota</taxon>
        <taxon>Gammaproteobacteria</taxon>
        <taxon>Pseudomonadales</taxon>
        <taxon>Pseudomonadaceae</taxon>
        <taxon>Phytopseudomonas</taxon>
    </lineage>
</organism>
<dbReference type="PANTHER" id="PTHR13847:SF281">
    <property type="entry name" value="FAD DEPENDENT OXIDOREDUCTASE DOMAIN-CONTAINING PROTEIN"/>
    <property type="match status" value="1"/>
</dbReference>
<dbReference type="EMBL" id="FORC01000004">
    <property type="protein sequence ID" value="SFJ05389.1"/>
    <property type="molecule type" value="Genomic_DNA"/>
</dbReference>
<dbReference type="Gene3D" id="3.50.50.60">
    <property type="entry name" value="FAD/NAD(P)-binding domain"/>
    <property type="match status" value="1"/>
</dbReference>
<dbReference type="InterPro" id="IPR036188">
    <property type="entry name" value="FAD/NAD-bd_sf"/>
</dbReference>
<evidence type="ECO:0000313" key="3">
    <source>
        <dbReference type="EMBL" id="SFJ05389.1"/>
    </source>
</evidence>
<dbReference type="InterPro" id="IPR006076">
    <property type="entry name" value="FAD-dep_OxRdtase"/>
</dbReference>
<evidence type="ECO:0000259" key="2">
    <source>
        <dbReference type="Pfam" id="PF01266"/>
    </source>
</evidence>
<dbReference type="Pfam" id="PF01266">
    <property type="entry name" value="DAO"/>
    <property type="match status" value="1"/>
</dbReference>
<evidence type="ECO:0000256" key="1">
    <source>
        <dbReference type="ARBA" id="ARBA00023002"/>
    </source>
</evidence>
<dbReference type="STRING" id="289370.SAMN05216602_3663"/>
<dbReference type="Gene3D" id="3.30.9.10">
    <property type="entry name" value="D-Amino Acid Oxidase, subunit A, domain 2"/>
    <property type="match status" value="1"/>
</dbReference>
<dbReference type="GO" id="GO:0005737">
    <property type="term" value="C:cytoplasm"/>
    <property type="evidence" value="ECO:0007669"/>
    <property type="project" value="TreeGrafter"/>
</dbReference>
<sequence length="461" mass="49930">MFLIDLYISPSDTENKLYDPLVNAHPGIGAPHSSSYWADTAGIAPEDDGPVSGPLDVEVAIIGGGYTGLSCALHLAREHGIRAVVLEANQVAWGCSGRNGSFARISGGRVPLAELIRRHGPVTAKAYFDEMSAGLNTVRDLIHDGRIECDAQPDGVYKVASDAGHVDGLKREVGLYNDVLKYDARLVTAEQVNAVHGGAESFGALYMPDGFSMHPLKLAWGILRMAREAGATVHVGSPVTQWHSDKGDHRLVTPGGIVTAKHVVVATNGYTSPALHKATAGRVLPVHSQIIVTRPLTAEEKMQSLVGSECMFDTRNLLSYYRRLPDDRILFGGRSAITGRDAENPKHRQNLQDALCRKFPVLQGIGVDYNWGGWVAVSENSLPFICRVPGLHNVVCAGGYAGSGVSFSVQSGKRLAQMVAGDSQPTSVDFLHQIPRRFPFQPFLRVGQRLAYAWYRFKDAQ</sequence>
<accession>A0A1I3N885</accession>
<gene>
    <name evidence="3" type="ORF">SAMN05216602_3663</name>
</gene>